<sequence>MSERAVGVQASQTTIAGRAFERYGASAWCPTGFETFTHSRLYHDNMLFTNGLFNAPVENPTRILDLGTGSGILAGELAKRFPAALVIGVDILATQPAEFPSTCEYRRGNIDERLEFENEYFCFIVMRNVGGYLRRPDRLYGEVLRCLKRGGYFEHSEIDISPSSTETPHDRCTELRRGEYQCSIPVLQHYEMLTGFARFLGRRVVLAKDMSGCFEDAKFAEITSKTVVLSGFDVKGDVENRLACLYSFFAEVHCKQLRFPNDKEMFDSCSSLKEKNFARRIIVYGRAP</sequence>
<dbReference type="InterPro" id="IPR029063">
    <property type="entry name" value="SAM-dependent_MTases_sf"/>
</dbReference>
<comment type="similarity">
    <text evidence="1">Belongs to the methyltransferase superfamily. LaeA methyltransferase family.</text>
</comment>
<comment type="caution">
    <text evidence="2">The sequence shown here is derived from an EMBL/GenBank/DDBJ whole genome shotgun (WGS) entry which is preliminary data.</text>
</comment>
<dbReference type="PANTHER" id="PTHR43591">
    <property type="entry name" value="METHYLTRANSFERASE"/>
    <property type="match status" value="1"/>
</dbReference>
<evidence type="ECO:0000313" key="2">
    <source>
        <dbReference type="EMBL" id="KAJ4161535.1"/>
    </source>
</evidence>
<dbReference type="AlphaFoldDB" id="A0A9W8QK07"/>
<evidence type="ECO:0008006" key="4">
    <source>
        <dbReference type="Google" id="ProtNLM"/>
    </source>
</evidence>
<dbReference type="GeneID" id="80894728"/>
<organism evidence="2 3">
    <name type="scientific">Akanthomyces muscarius</name>
    <name type="common">Entomopathogenic fungus</name>
    <name type="synonym">Lecanicillium muscarium</name>
    <dbReference type="NCBI Taxonomy" id="2231603"/>
    <lineage>
        <taxon>Eukaryota</taxon>
        <taxon>Fungi</taxon>
        <taxon>Dikarya</taxon>
        <taxon>Ascomycota</taxon>
        <taxon>Pezizomycotina</taxon>
        <taxon>Sordariomycetes</taxon>
        <taxon>Hypocreomycetidae</taxon>
        <taxon>Hypocreales</taxon>
        <taxon>Cordycipitaceae</taxon>
        <taxon>Akanthomyces</taxon>
    </lineage>
</organism>
<protein>
    <recommendedName>
        <fullName evidence="4">Methyltransferase</fullName>
    </recommendedName>
</protein>
<reference evidence="2" key="1">
    <citation type="journal article" date="2023" name="Access Microbiol">
        <title>De-novo genome assembly for Akanthomyces muscarius, a biocontrol agent of insect agricultural pests.</title>
        <authorList>
            <person name="Erdos Z."/>
            <person name="Studholme D.J."/>
            <person name="Raymond B."/>
            <person name="Sharma M."/>
        </authorList>
    </citation>
    <scope>NUCLEOTIDE SEQUENCE</scope>
    <source>
        <strain evidence="2">Ve6</strain>
    </source>
</reference>
<dbReference type="Proteomes" id="UP001144673">
    <property type="component" value="Unassembled WGS sequence"/>
</dbReference>
<dbReference type="Gene3D" id="3.40.50.150">
    <property type="entry name" value="Vaccinia Virus protein VP39"/>
    <property type="match status" value="1"/>
</dbReference>
<proteinExistence type="inferred from homology"/>
<evidence type="ECO:0000256" key="1">
    <source>
        <dbReference type="ARBA" id="ARBA00038158"/>
    </source>
</evidence>
<dbReference type="RefSeq" id="XP_056057919.1">
    <property type="nucleotide sequence ID" value="XM_056199473.1"/>
</dbReference>
<dbReference type="GO" id="GO:0008168">
    <property type="term" value="F:methyltransferase activity"/>
    <property type="evidence" value="ECO:0007669"/>
    <property type="project" value="TreeGrafter"/>
</dbReference>
<dbReference type="EMBL" id="JAJHUN010000002">
    <property type="protein sequence ID" value="KAJ4161535.1"/>
    <property type="molecule type" value="Genomic_DNA"/>
</dbReference>
<dbReference type="CDD" id="cd02440">
    <property type="entry name" value="AdoMet_MTases"/>
    <property type="match status" value="1"/>
</dbReference>
<keyword evidence="3" id="KW-1185">Reference proteome</keyword>
<accession>A0A9W8QK07</accession>
<name>A0A9W8QK07_AKAMU</name>
<dbReference type="KEGG" id="amus:LMH87_007569"/>
<dbReference type="SUPFAM" id="SSF53335">
    <property type="entry name" value="S-adenosyl-L-methionine-dependent methyltransferases"/>
    <property type="match status" value="1"/>
</dbReference>
<evidence type="ECO:0000313" key="3">
    <source>
        <dbReference type="Proteomes" id="UP001144673"/>
    </source>
</evidence>
<gene>
    <name evidence="2" type="ORF">LMH87_007569</name>
</gene>
<dbReference type="PANTHER" id="PTHR43591:SF24">
    <property type="entry name" value="2-METHOXY-6-POLYPRENYL-1,4-BENZOQUINOL METHYLASE, MITOCHONDRIAL"/>
    <property type="match status" value="1"/>
</dbReference>
<dbReference type="Pfam" id="PF13489">
    <property type="entry name" value="Methyltransf_23"/>
    <property type="match status" value="1"/>
</dbReference>